<dbReference type="OrthoDB" id="7793240at2"/>
<evidence type="ECO:0000256" key="1">
    <source>
        <dbReference type="SAM" id="MobiDB-lite"/>
    </source>
</evidence>
<protein>
    <submittedName>
        <fullName evidence="3">PAP2 superfamily protein</fullName>
    </submittedName>
</protein>
<evidence type="ECO:0000313" key="4">
    <source>
        <dbReference type="Proteomes" id="UP000317429"/>
    </source>
</evidence>
<dbReference type="Proteomes" id="UP000317429">
    <property type="component" value="Chromosome"/>
</dbReference>
<dbReference type="InterPro" id="IPR036938">
    <property type="entry name" value="PAP2/HPO_sf"/>
</dbReference>
<dbReference type="PANTHER" id="PTHR34599">
    <property type="entry name" value="PEROXIDASE-RELATED"/>
    <property type="match status" value="1"/>
</dbReference>
<sequence precursor="true">MTSYTKKMLPIVAVFALAVGHSAARADIVLDWNATASGMLAADTQYQNPGMASRTMAMMNLAIYDAYAMTSPGGTMFYDYGGGHSSPGMTASSKAAAAQAAYTVLSSIYSGQDSLLSGQLAASLALVSDGAEKAEGIAMGTMIGQSIINSRAGDGFDASSQYMPTNAPGHWQSDPLNPGQQAWGPAWGSMQTFAIGSTAPFAPGPPPSLDSAEYAAAFNEVKSLGAVDSVTRTADQTEIGVFWGYDRLGMGTPMRMFEQVLNNVAISQGNTDKQNAELFAKASVAMADAGIVAWDSKFEHDLWRPVTGIREADTDGNPLTIADPNWVPLGAPGGLGPNGETIDNFTPPFPTYLSGHATFGGALFEVLADFYGRDDISFSLTSDELPGVTRNYTSFSEAMAENGRSRVYLGIHWNFDDALGQLAGSQVARAIMQGQFISAPAVPEPAAATLAIAVAGLVCLRRRKA</sequence>
<dbReference type="SUPFAM" id="SSF48317">
    <property type="entry name" value="Acid phosphatase/Vanadium-dependent haloperoxidase"/>
    <property type="match status" value="1"/>
</dbReference>
<dbReference type="InterPro" id="IPR052559">
    <property type="entry name" value="V-haloperoxidase"/>
</dbReference>
<feature type="region of interest" description="Disordered" evidence="1">
    <location>
        <begin position="159"/>
        <end position="182"/>
    </location>
</feature>
<feature type="signal peptide" evidence="2">
    <location>
        <begin position="1"/>
        <end position="26"/>
    </location>
</feature>
<proteinExistence type="predicted"/>
<dbReference type="CDD" id="cd03398">
    <property type="entry name" value="PAP2_haloperoxidase"/>
    <property type="match status" value="1"/>
</dbReference>
<organism evidence="3 4">
    <name type="scientific">Pirellulimonas nuda</name>
    <dbReference type="NCBI Taxonomy" id="2528009"/>
    <lineage>
        <taxon>Bacteria</taxon>
        <taxon>Pseudomonadati</taxon>
        <taxon>Planctomycetota</taxon>
        <taxon>Planctomycetia</taxon>
        <taxon>Pirellulales</taxon>
        <taxon>Lacipirellulaceae</taxon>
        <taxon>Pirellulimonas</taxon>
    </lineage>
</organism>
<dbReference type="RefSeq" id="WP_145287461.1">
    <property type="nucleotide sequence ID" value="NZ_CP036291.1"/>
</dbReference>
<keyword evidence="4" id="KW-1185">Reference proteome</keyword>
<gene>
    <name evidence="3" type="ORF">Pla175_33400</name>
</gene>
<dbReference type="AlphaFoldDB" id="A0A518DEP1"/>
<accession>A0A518DEP1</accession>
<evidence type="ECO:0000313" key="3">
    <source>
        <dbReference type="EMBL" id="QDU89943.1"/>
    </source>
</evidence>
<dbReference type="PANTHER" id="PTHR34599:SF1">
    <property type="entry name" value="PHOSPHATIDIC ACID PHOSPHATASE TYPE 2_HALOPEROXIDASE DOMAIN-CONTAINING PROTEIN"/>
    <property type="match status" value="1"/>
</dbReference>
<keyword evidence="2" id="KW-0732">Signal</keyword>
<reference evidence="3 4" key="1">
    <citation type="submission" date="2019-02" db="EMBL/GenBank/DDBJ databases">
        <title>Deep-cultivation of Planctomycetes and their phenomic and genomic characterization uncovers novel biology.</title>
        <authorList>
            <person name="Wiegand S."/>
            <person name="Jogler M."/>
            <person name="Boedeker C."/>
            <person name="Pinto D."/>
            <person name="Vollmers J."/>
            <person name="Rivas-Marin E."/>
            <person name="Kohn T."/>
            <person name="Peeters S.H."/>
            <person name="Heuer A."/>
            <person name="Rast P."/>
            <person name="Oberbeckmann S."/>
            <person name="Bunk B."/>
            <person name="Jeske O."/>
            <person name="Meyerdierks A."/>
            <person name="Storesund J.E."/>
            <person name="Kallscheuer N."/>
            <person name="Luecker S."/>
            <person name="Lage O.M."/>
            <person name="Pohl T."/>
            <person name="Merkel B.J."/>
            <person name="Hornburger P."/>
            <person name="Mueller R.-W."/>
            <person name="Bruemmer F."/>
            <person name="Labrenz M."/>
            <person name="Spormann A.M."/>
            <person name="Op den Camp H."/>
            <person name="Overmann J."/>
            <person name="Amann R."/>
            <person name="Jetten M.S.M."/>
            <person name="Mascher T."/>
            <person name="Medema M.H."/>
            <person name="Devos D.P."/>
            <person name="Kaster A.-K."/>
            <person name="Ovreas L."/>
            <person name="Rohde M."/>
            <person name="Galperin M.Y."/>
            <person name="Jogler C."/>
        </authorList>
    </citation>
    <scope>NUCLEOTIDE SEQUENCE [LARGE SCALE GENOMIC DNA]</scope>
    <source>
        <strain evidence="3 4">Pla175</strain>
    </source>
</reference>
<evidence type="ECO:0000256" key="2">
    <source>
        <dbReference type="SAM" id="SignalP"/>
    </source>
</evidence>
<dbReference type="Gene3D" id="1.10.606.20">
    <property type="match status" value="1"/>
</dbReference>
<name>A0A518DEP1_9BACT</name>
<dbReference type="KEGG" id="pnd:Pla175_33400"/>
<dbReference type="EMBL" id="CP036291">
    <property type="protein sequence ID" value="QDU89943.1"/>
    <property type="molecule type" value="Genomic_DNA"/>
</dbReference>
<feature type="chain" id="PRO_5021781769" evidence="2">
    <location>
        <begin position="27"/>
        <end position="465"/>
    </location>
</feature>